<keyword evidence="2" id="KW-1015">Disulfide bond</keyword>
<feature type="transmembrane region" description="Helical" evidence="4">
    <location>
        <begin position="890"/>
        <end position="912"/>
    </location>
</feature>
<dbReference type="AlphaFoldDB" id="A0A7R8YSQ7"/>
<feature type="region of interest" description="Disordered" evidence="3">
    <location>
        <begin position="1164"/>
        <end position="1201"/>
    </location>
</feature>
<dbReference type="InterPro" id="IPR013783">
    <property type="entry name" value="Ig-like_fold"/>
</dbReference>
<dbReference type="PANTHER" id="PTHR44170">
    <property type="entry name" value="PROTEIN SIDEKICK"/>
    <property type="match status" value="1"/>
</dbReference>
<feature type="region of interest" description="Disordered" evidence="3">
    <location>
        <begin position="1215"/>
        <end position="1257"/>
    </location>
</feature>
<feature type="compositionally biased region" description="Low complexity" evidence="3">
    <location>
        <begin position="1239"/>
        <end position="1257"/>
    </location>
</feature>
<dbReference type="GO" id="GO:0009653">
    <property type="term" value="P:anatomical structure morphogenesis"/>
    <property type="evidence" value="ECO:0007669"/>
    <property type="project" value="UniProtKB-ARBA"/>
</dbReference>
<dbReference type="InterPro" id="IPR036116">
    <property type="entry name" value="FN3_sf"/>
</dbReference>
<evidence type="ECO:0000313" key="7">
    <source>
        <dbReference type="EMBL" id="CAD7084112.1"/>
    </source>
</evidence>
<feature type="domain" description="Ig-like" evidence="5">
    <location>
        <begin position="126"/>
        <end position="207"/>
    </location>
</feature>
<dbReference type="SMART" id="SM00409">
    <property type="entry name" value="IG"/>
    <property type="match status" value="3"/>
</dbReference>
<feature type="domain" description="Fibronectin type-III" evidence="6">
    <location>
        <begin position="786"/>
        <end position="878"/>
    </location>
</feature>
<proteinExistence type="predicted"/>
<dbReference type="GO" id="GO:0098609">
    <property type="term" value="P:cell-cell adhesion"/>
    <property type="evidence" value="ECO:0007669"/>
    <property type="project" value="TreeGrafter"/>
</dbReference>
<dbReference type="SUPFAM" id="SSF48726">
    <property type="entry name" value="Immunoglobulin"/>
    <property type="match status" value="2"/>
</dbReference>
<dbReference type="InterPro" id="IPR003961">
    <property type="entry name" value="FN3_dom"/>
</dbReference>
<dbReference type="Gene3D" id="2.60.40.10">
    <property type="entry name" value="Immunoglobulins"/>
    <property type="match status" value="4"/>
</dbReference>
<dbReference type="OrthoDB" id="438268at2759"/>
<protein>
    <submittedName>
        <fullName evidence="7">Uncharacterized protein</fullName>
    </submittedName>
</protein>
<feature type="compositionally biased region" description="Polar residues" evidence="3">
    <location>
        <begin position="1168"/>
        <end position="1178"/>
    </location>
</feature>
<dbReference type="InterPro" id="IPR013098">
    <property type="entry name" value="Ig_I-set"/>
</dbReference>
<evidence type="ECO:0000313" key="8">
    <source>
        <dbReference type="Proteomes" id="UP000594454"/>
    </source>
</evidence>
<keyword evidence="8" id="KW-1185">Reference proteome</keyword>
<dbReference type="PROSITE" id="PS50853">
    <property type="entry name" value="FN3"/>
    <property type="match status" value="1"/>
</dbReference>
<accession>A0A7R8YSQ7</accession>
<dbReference type="Pfam" id="PF07679">
    <property type="entry name" value="I-set"/>
    <property type="match status" value="2"/>
</dbReference>
<dbReference type="Proteomes" id="UP000594454">
    <property type="component" value="Chromosome 3"/>
</dbReference>
<feature type="domain" description="Ig-like" evidence="5">
    <location>
        <begin position="307"/>
        <end position="393"/>
    </location>
</feature>
<dbReference type="SUPFAM" id="SSF49265">
    <property type="entry name" value="Fibronectin type III"/>
    <property type="match status" value="1"/>
</dbReference>
<dbReference type="PROSITE" id="PS50835">
    <property type="entry name" value="IG_LIKE"/>
    <property type="match status" value="3"/>
</dbReference>
<dbReference type="FunCoup" id="A0A7R8YSQ7">
    <property type="interactions" value="5"/>
</dbReference>
<feature type="domain" description="Ig-like" evidence="5">
    <location>
        <begin position="13"/>
        <end position="115"/>
    </location>
</feature>
<keyword evidence="4" id="KW-0812">Transmembrane</keyword>
<dbReference type="InterPro" id="IPR036179">
    <property type="entry name" value="Ig-like_dom_sf"/>
</dbReference>
<sequence length="1271" mass="141824">MIHGLINVPISEPDIKFILLPSSNRIISPNNGAELLPCLVSIRNETVYSNSDFDSPFHIWLRNGEPIAPRKNEFQIFENGTLKIFPGDKAAGSYRCLVNGTEIEAGILLSNETIVQNAVFKRKQLPSEQSSTAIIGQPAILQCPIQSVPKANISWFFGNKNTNSNRFLILENGGLLIKNTTGSDKGKFKCVAKNKYAAKGHRQFTLSVSVQEASDESDKAKVGLLPRLQNDTIYVEAGKSLRLHCVSYSEDVDWSFIPRTQTNLSIPIRNHSLELLLEHVTFEDNDGWYRCATKSDSQVFNVIVTTPPAITIPLENWESSLAAQASFNCHATGNPPPTITWYRNGVRLENGLRIHYTSQALYIKSIDLDEGIYQCFAKNPFGEAFSSGRLVLRRKDELPNIPKRPENVTCYPVNFETVFVTFSGSSALSFITPHMVTRDPFNWKTIMPISLTSTSNFTLVHMPVFRPFILFLRGMVPTSTQKTINGEHHTFDSSLLSEGANCGTQGMRINTVFLQTGIFIFWTPMDAVKAKYFRIQFWNNNSKNALMFPDAIVGTTHPIDLQRTTKANINAWLFKMPVLNRTISANEEGVADEVRSRRSINGGGGTEGGKQNFKNIKKSEKHDKDFMDGGGAIITEVRVPGNVTGMLISNVQNIKVRVLIITEENENMFQDLRYVEWESIFSDQQPTVLSSNHEFLFRVSTVESRSITVSWNPIGSVSCIRVCYFINMLEAKIRQNNENTCHDIYELDVYLTIRKLLPSTVYHMNFLDCNSTHYFGMIETKTLPDAPGPITNQKIIKSDGFQIEWDPPINPNGKILHYNIKWTIRNKTHSANVTRDQSSFKFPNVTEDDRVNITIRAIGTSGVGLPIFMDTKYIIDSDCEKETSSFSDPLLGIIIGILLSICCILIFIWIFIKQRKRFKARGCGQGISASPTDSHCPQTPASNMELREMQTLIPKSPALQIIGDGRDTLPQNGIYYSENDEETEIADNLHDMTKAVYSSTPKATRRVGNSPLLSDRLLEEHGTMINNLTQTSVMDQIPPTVIVPTQTAVAIAPPTSIATAPNNTITNADHDPTAIATQLINKVSSSPNFCISKLQPNGNSTKLQNGSIKTTLPPNKHSMQAATTQPKLMKANGSLKNADSIQYSLDPNSNTSATLDNSRHKLLDTKLDSSSTISQLNDTKNHRNNNHRPPPPPPHHNQQPSFYRSFFEREPTKHNHLPQRTLDDSGGDTTVASIDLDDSSSIRNINSSSSSCNPLLKSSWNHRRPIVEPNG</sequence>
<keyword evidence="1" id="KW-0677">Repeat</keyword>
<gene>
    <name evidence="7" type="ORF">HERILL_LOCUS7024</name>
</gene>
<evidence type="ECO:0000256" key="1">
    <source>
        <dbReference type="ARBA" id="ARBA00022737"/>
    </source>
</evidence>
<dbReference type="GO" id="GO:0016020">
    <property type="term" value="C:membrane"/>
    <property type="evidence" value="ECO:0007669"/>
    <property type="project" value="UniProtKB-SubCell"/>
</dbReference>
<dbReference type="SMART" id="SM00060">
    <property type="entry name" value="FN3"/>
    <property type="match status" value="2"/>
</dbReference>
<dbReference type="InterPro" id="IPR007110">
    <property type="entry name" value="Ig-like_dom"/>
</dbReference>
<name>A0A7R8YSQ7_HERIL</name>
<reference evidence="7 8" key="1">
    <citation type="submission" date="2020-11" db="EMBL/GenBank/DDBJ databases">
        <authorList>
            <person name="Wallbank WR R."/>
            <person name="Pardo Diaz C."/>
            <person name="Kozak K."/>
            <person name="Martin S."/>
            <person name="Jiggins C."/>
            <person name="Moest M."/>
            <person name="Warren A I."/>
            <person name="Generalovic N T."/>
            <person name="Byers J.R.P. K."/>
            <person name="Montejo-Kovacevich G."/>
            <person name="Yen C E."/>
        </authorList>
    </citation>
    <scope>NUCLEOTIDE SEQUENCE [LARGE SCALE GENOMIC DNA]</scope>
</reference>
<evidence type="ECO:0000256" key="2">
    <source>
        <dbReference type="ARBA" id="ARBA00023157"/>
    </source>
</evidence>
<dbReference type="SMART" id="SM00408">
    <property type="entry name" value="IGc2"/>
    <property type="match status" value="3"/>
</dbReference>
<keyword evidence="4" id="KW-1133">Transmembrane helix</keyword>
<dbReference type="EMBL" id="LR899011">
    <property type="protein sequence ID" value="CAD7084112.1"/>
    <property type="molecule type" value="Genomic_DNA"/>
</dbReference>
<evidence type="ECO:0000256" key="3">
    <source>
        <dbReference type="SAM" id="MobiDB-lite"/>
    </source>
</evidence>
<dbReference type="PANTHER" id="PTHR44170:SF6">
    <property type="entry name" value="CONTACTIN"/>
    <property type="match status" value="1"/>
</dbReference>
<organism evidence="7 8">
    <name type="scientific">Hermetia illucens</name>
    <name type="common">Black soldier fly</name>
    <dbReference type="NCBI Taxonomy" id="343691"/>
    <lineage>
        <taxon>Eukaryota</taxon>
        <taxon>Metazoa</taxon>
        <taxon>Ecdysozoa</taxon>
        <taxon>Arthropoda</taxon>
        <taxon>Hexapoda</taxon>
        <taxon>Insecta</taxon>
        <taxon>Pterygota</taxon>
        <taxon>Neoptera</taxon>
        <taxon>Endopterygota</taxon>
        <taxon>Diptera</taxon>
        <taxon>Brachycera</taxon>
        <taxon>Stratiomyomorpha</taxon>
        <taxon>Stratiomyidae</taxon>
        <taxon>Hermetiinae</taxon>
        <taxon>Hermetia</taxon>
    </lineage>
</organism>
<dbReference type="Pfam" id="PF00041">
    <property type="entry name" value="fn3"/>
    <property type="match status" value="1"/>
</dbReference>
<evidence type="ECO:0000259" key="6">
    <source>
        <dbReference type="PROSITE" id="PS50853"/>
    </source>
</evidence>
<feature type="region of interest" description="Disordered" evidence="3">
    <location>
        <begin position="1095"/>
        <end position="1122"/>
    </location>
</feature>
<dbReference type="InterPro" id="IPR003599">
    <property type="entry name" value="Ig_sub"/>
</dbReference>
<keyword evidence="4" id="KW-0472">Membrane</keyword>
<dbReference type="CDD" id="cd00063">
    <property type="entry name" value="FN3"/>
    <property type="match status" value="1"/>
</dbReference>
<dbReference type="InterPro" id="IPR003598">
    <property type="entry name" value="Ig_sub2"/>
</dbReference>
<dbReference type="InParanoid" id="A0A7R8YSQ7"/>
<evidence type="ECO:0000256" key="4">
    <source>
        <dbReference type="SAM" id="Phobius"/>
    </source>
</evidence>
<dbReference type="GO" id="GO:0030154">
    <property type="term" value="P:cell differentiation"/>
    <property type="evidence" value="ECO:0007669"/>
    <property type="project" value="UniProtKB-ARBA"/>
</dbReference>
<evidence type="ECO:0000259" key="5">
    <source>
        <dbReference type="PROSITE" id="PS50835"/>
    </source>
</evidence>